<comment type="caution">
    <text evidence="5">Lacks conserved residue(s) required for the propagation of feature annotation.</text>
</comment>
<evidence type="ECO:0000313" key="11">
    <source>
        <dbReference type="Proteomes" id="UP000192578"/>
    </source>
</evidence>
<dbReference type="SMART" id="SM00593">
    <property type="entry name" value="RUN"/>
    <property type="match status" value="2"/>
</dbReference>
<dbReference type="Gene3D" id="1.20.58.900">
    <property type="match status" value="3"/>
</dbReference>
<accession>A0A1W0WRQ7</accession>
<evidence type="ECO:0000256" key="6">
    <source>
        <dbReference type="SAM" id="MobiDB-lite"/>
    </source>
</evidence>
<feature type="domain" description="UDENN" evidence="8">
    <location>
        <begin position="33"/>
        <end position="572"/>
    </location>
</feature>
<dbReference type="Proteomes" id="UP000192578">
    <property type="component" value="Unassembled WGS sequence"/>
</dbReference>
<dbReference type="PROSITE" id="PS50211">
    <property type="entry name" value="DENN"/>
    <property type="match status" value="1"/>
</dbReference>
<reference evidence="11" key="1">
    <citation type="submission" date="2017-01" db="EMBL/GenBank/DDBJ databases">
        <title>Comparative genomics of anhydrobiosis in the tardigrade Hypsibius dujardini.</title>
        <authorList>
            <person name="Yoshida Y."/>
            <person name="Koutsovoulos G."/>
            <person name="Laetsch D."/>
            <person name="Stevens L."/>
            <person name="Kumar S."/>
            <person name="Horikawa D."/>
            <person name="Ishino K."/>
            <person name="Komine S."/>
            <person name="Tomita M."/>
            <person name="Blaxter M."/>
            <person name="Arakawa K."/>
        </authorList>
    </citation>
    <scope>NUCLEOTIDE SEQUENCE [LARGE SCALE GENOMIC DNA]</scope>
    <source>
        <strain evidence="11">Z151</strain>
    </source>
</reference>
<dbReference type="OrthoDB" id="6019893at2759"/>
<dbReference type="InterPro" id="IPR047278">
    <property type="entry name" value="DEN5A/B"/>
</dbReference>
<organism evidence="10 11">
    <name type="scientific">Hypsibius exemplaris</name>
    <name type="common">Freshwater tardigrade</name>
    <dbReference type="NCBI Taxonomy" id="2072580"/>
    <lineage>
        <taxon>Eukaryota</taxon>
        <taxon>Metazoa</taxon>
        <taxon>Ecdysozoa</taxon>
        <taxon>Tardigrada</taxon>
        <taxon>Eutardigrada</taxon>
        <taxon>Parachela</taxon>
        <taxon>Hypsibioidea</taxon>
        <taxon>Hypsibiidae</taxon>
        <taxon>Hypsibius</taxon>
    </lineage>
</organism>
<feature type="domain" description="RUN" evidence="9">
    <location>
        <begin position="758"/>
        <end position="990"/>
    </location>
</feature>
<name>A0A1W0WRQ7_HYPEX</name>
<dbReference type="InterPro" id="IPR037516">
    <property type="entry name" value="Tripartite_DENN"/>
</dbReference>
<dbReference type="Gene3D" id="3.40.50.11500">
    <property type="match status" value="1"/>
</dbReference>
<dbReference type="PROSITE" id="PS50826">
    <property type="entry name" value="RUN"/>
    <property type="match status" value="2"/>
</dbReference>
<evidence type="ECO:0000256" key="3">
    <source>
        <dbReference type="ARBA" id="ARBA00022737"/>
    </source>
</evidence>
<feature type="region of interest" description="Disordered" evidence="6">
    <location>
        <begin position="446"/>
        <end position="474"/>
    </location>
</feature>
<comment type="subcellular location">
    <subcellularLocation>
        <location evidence="1">Membrane</location>
    </subcellularLocation>
</comment>
<keyword evidence="4" id="KW-0472">Membrane</keyword>
<dbReference type="Gene3D" id="2.60.60.20">
    <property type="entry name" value="PLAT/LH2 domain"/>
    <property type="match status" value="1"/>
</dbReference>
<evidence type="ECO:0000313" key="10">
    <source>
        <dbReference type="EMBL" id="OQV17833.1"/>
    </source>
</evidence>
<dbReference type="InterPro" id="IPR001024">
    <property type="entry name" value="PLAT/LH2_dom"/>
</dbReference>
<dbReference type="GO" id="GO:0016020">
    <property type="term" value="C:membrane"/>
    <property type="evidence" value="ECO:0007669"/>
    <property type="project" value="UniProtKB-SubCell"/>
</dbReference>
<dbReference type="SUPFAM" id="SSF140741">
    <property type="entry name" value="RUN domain-like"/>
    <property type="match status" value="2"/>
</dbReference>
<dbReference type="InterPro" id="IPR004012">
    <property type="entry name" value="Run_dom"/>
</dbReference>
<dbReference type="Gene3D" id="3.30.450.200">
    <property type="match status" value="1"/>
</dbReference>
<dbReference type="PANTHER" id="PTHR46070">
    <property type="entry name" value="PINSTRIPE, ISOFORM A"/>
    <property type="match status" value="1"/>
</dbReference>
<evidence type="ECO:0000259" key="8">
    <source>
        <dbReference type="PROSITE" id="PS50211"/>
    </source>
</evidence>
<feature type="domain" description="PLAT" evidence="7">
    <location>
        <begin position="992"/>
        <end position="1099"/>
    </location>
</feature>
<dbReference type="Pfam" id="PF03455">
    <property type="entry name" value="dDENN"/>
    <property type="match status" value="1"/>
</dbReference>
<dbReference type="SMART" id="SM00799">
    <property type="entry name" value="DENN"/>
    <property type="match status" value="1"/>
</dbReference>
<dbReference type="CDD" id="cd17677">
    <property type="entry name" value="RUN1_DENND5"/>
    <property type="match status" value="1"/>
</dbReference>
<evidence type="ECO:0000256" key="5">
    <source>
        <dbReference type="PROSITE-ProRule" id="PRU00152"/>
    </source>
</evidence>
<evidence type="ECO:0000256" key="2">
    <source>
        <dbReference type="ARBA" id="ARBA00006664"/>
    </source>
</evidence>
<dbReference type="SUPFAM" id="SSF49723">
    <property type="entry name" value="Lipase/lipooxygenase domain (PLAT/LH2 domain)"/>
    <property type="match status" value="1"/>
</dbReference>
<dbReference type="Pfam" id="PF03456">
    <property type="entry name" value="uDENN"/>
    <property type="match status" value="1"/>
</dbReference>
<comment type="similarity">
    <text evidence="2">Belongs to the RAB6IP1 family.</text>
</comment>
<dbReference type="SMART" id="SM00801">
    <property type="entry name" value="dDENN"/>
    <property type="match status" value="1"/>
</dbReference>
<dbReference type="PROSITE" id="PS50095">
    <property type="entry name" value="PLAT"/>
    <property type="match status" value="1"/>
</dbReference>
<protein>
    <submittedName>
        <fullName evidence="10">DENN domain-containing protein 5A</fullName>
    </submittedName>
</protein>
<keyword evidence="3" id="KW-0677">Repeat</keyword>
<dbReference type="InterPro" id="IPR043153">
    <property type="entry name" value="DENN_C"/>
</dbReference>
<dbReference type="Pfam" id="PF02141">
    <property type="entry name" value="DENN"/>
    <property type="match status" value="1"/>
</dbReference>
<dbReference type="CDD" id="cd17678">
    <property type="entry name" value="RUN2_DENND5"/>
    <property type="match status" value="1"/>
</dbReference>
<dbReference type="PANTHER" id="PTHR46070:SF1">
    <property type="entry name" value="PINSTRIPE, ISOFORM A"/>
    <property type="match status" value="1"/>
</dbReference>
<sequence length="1332" mass="151040">MAGQGVSECPQLADYFVICGLDVAFGLELEPASEDVNEKRMPLDRPYKKRVLAHYPDNVSWNPFDEKAVGMLCMPSGLLFCVERKGKVPQPHYHTFVVTKEDGNRYFGYALTFYEEVSDEAVRNAIWILQEMHLAEVTTRRRPRTRDGTDYTSSLPRSMKLGSQKLSLAEDSAQRSGLFDISRDRLYVSKTLCYVSQHQFVAAFRTLLQSLYARCCAASPHLLPLESYVFNVLYEISTPLVGQSSRFHFYPDAYFVLQRPGEDEIPLFEYSLRTFFGLFGVEYAVDLVTCALLEHQILLCSKDHFLLMLVAECLNALLFPFSWQHVYVPILPDSMQSFLDAPVPFIMGLHRRDLIKDIPRTEGNVCFVDIDGQKIRLPEDVPPFPDRGEFVVELRDVIKFYGATLNTDFLQHRIHHKNRALPRKFSLTDLTEAVSFRPAFRREPSPLPTDLRPSVNLRSELPASPKKVNTRNTTADSNSAHMIPYIDDLRFNTAVREVFLNRFVHIFHSYDHFVLQLDSADYNRDNIHTFDKATFLSDQPDTHIPFLSPFLETQMFATFIDNEITALHDHEGFTLAHAAFHDRLNNLKHLMGESIVRTDVYQPCTSIEKMEQALVQRLKCFSVASPKPGKLPDMKVNSNKGDLCKEFRVLDARILNPTSQPILRPAVNVKRRETAASVHGPLKSSLSALGGSVEGTVVLSKKAALTEHGSSSVMATENWDFVEKLLKECKVRTKKMLVEKLKLEAVELGHNEDFVTGVEENTQIASLCDLLERVWSHGLHTKQGKSSLWSHLLYYQQRHEKSEDNTNQGVSVDPYPAVAWDMLRKRLESPPSARSASRSRIQEVAGNIGSLSRFYRLVGAGKSSPDLTALTVDLGGQGGGDHGRRPPSYIGGSSMDVQPPSLIFDMRNVLAMPEIRSALGYARAWVRLSLEKKLLAKHLRALLADSALLETLYKRYAFLRNEDEREQFVFHLLSLNAVDFYCFTNTFVNTLVPYRVVFVPSRKYSSSMPATFWFCLGGALGDSGSITATKSGLQMVFQRKNLGLLTTIRIGLDKNSSNTKCLVDYILVRNEVTGHLSRFVCGRWLGRSVDDGSIERLLVVEIPAASTGMAPDSHASPASDHFTTSTLPRIPQRMRSPSANRRSTDGRFSVAEIEQMLGDAANSIVKYFYKPEKERASMTVLICGEMGMVFSLEQALLYGYSQQRLARQTFVWDVLDKCDGFFRTEIRGAKRMPPLRREEIKAFCRAVRQVGSSTSLGKDGKWQQFVALSLRDRTLDKWLELMRSCPIIDMLYERVSFLRDPELFHFLMDILNSLKDFRIVLEPAFARDHVRP</sequence>
<dbReference type="SMART" id="SM00800">
    <property type="entry name" value="uDENN"/>
    <property type="match status" value="1"/>
</dbReference>
<proteinExistence type="inferred from homology"/>
<dbReference type="EMBL" id="MTYJ01000056">
    <property type="protein sequence ID" value="OQV17833.1"/>
    <property type="molecule type" value="Genomic_DNA"/>
</dbReference>
<dbReference type="Pfam" id="PF02759">
    <property type="entry name" value="RUN"/>
    <property type="match status" value="2"/>
</dbReference>
<dbReference type="InterPro" id="IPR001194">
    <property type="entry name" value="cDENN_dom"/>
</dbReference>
<keyword evidence="11" id="KW-1185">Reference proteome</keyword>
<evidence type="ECO:0000256" key="1">
    <source>
        <dbReference type="ARBA" id="ARBA00004370"/>
    </source>
</evidence>
<evidence type="ECO:0000256" key="4">
    <source>
        <dbReference type="ARBA" id="ARBA00023136"/>
    </source>
</evidence>
<comment type="caution">
    <text evidence="10">The sequence shown here is derived from an EMBL/GenBank/DDBJ whole genome shotgun (WGS) entry which is preliminary data.</text>
</comment>
<dbReference type="InterPro" id="IPR036392">
    <property type="entry name" value="PLAT/LH2_dom_sf"/>
</dbReference>
<evidence type="ECO:0000259" key="9">
    <source>
        <dbReference type="PROSITE" id="PS50826"/>
    </source>
</evidence>
<dbReference type="InterPro" id="IPR037213">
    <property type="entry name" value="Run_dom_sf"/>
</dbReference>
<dbReference type="InterPro" id="IPR005113">
    <property type="entry name" value="uDENN_dom"/>
</dbReference>
<dbReference type="GO" id="GO:0005085">
    <property type="term" value="F:guanyl-nucleotide exchange factor activity"/>
    <property type="evidence" value="ECO:0007669"/>
    <property type="project" value="InterPro"/>
</dbReference>
<evidence type="ECO:0000259" key="7">
    <source>
        <dbReference type="PROSITE" id="PS50095"/>
    </source>
</evidence>
<dbReference type="InterPro" id="IPR005112">
    <property type="entry name" value="dDENN_dom"/>
</dbReference>
<feature type="domain" description="RUN" evidence="9">
    <location>
        <begin position="1179"/>
        <end position="1326"/>
    </location>
</feature>
<gene>
    <name evidence="10" type="ORF">BV898_08127</name>
</gene>
<dbReference type="GO" id="GO:0031267">
    <property type="term" value="F:small GTPase binding"/>
    <property type="evidence" value="ECO:0007669"/>
    <property type="project" value="InterPro"/>
</dbReference>